<keyword evidence="4" id="KW-0238">DNA-binding</keyword>
<evidence type="ECO:0000256" key="4">
    <source>
        <dbReference type="ARBA" id="ARBA00023125"/>
    </source>
</evidence>
<keyword evidence="3" id="KW-0862">Zinc</keyword>
<dbReference type="InterPro" id="IPR006612">
    <property type="entry name" value="THAP_Znf"/>
</dbReference>
<dbReference type="SUPFAM" id="SSF57716">
    <property type="entry name" value="Glucocorticoid receptor-like (DNA-binding domain)"/>
    <property type="match status" value="1"/>
</dbReference>
<proteinExistence type="predicted"/>
<evidence type="ECO:0000256" key="3">
    <source>
        <dbReference type="ARBA" id="ARBA00022833"/>
    </source>
</evidence>
<dbReference type="GO" id="GO:0008270">
    <property type="term" value="F:zinc ion binding"/>
    <property type="evidence" value="ECO:0007669"/>
    <property type="project" value="UniProtKB-KW"/>
</dbReference>
<keyword evidence="2" id="KW-0863">Zinc-finger</keyword>
<evidence type="ECO:0000313" key="7">
    <source>
        <dbReference type="Proteomes" id="UP000827092"/>
    </source>
</evidence>
<keyword evidence="7" id="KW-1185">Reference proteome</keyword>
<feature type="non-terminal residue" evidence="6">
    <location>
        <position position="1"/>
    </location>
</feature>
<sequence length="109" mass="12386">PLDVTINLRRILLVLRFTGKSISKMSCVAFGCYNNSSKKIAGITFHRFPKGEILRKEWLQVYVTFTNGRDCRVKWRCLAQNKVKLAAASSQLYATRLLHSTFWNASSSG</sequence>
<gene>
    <name evidence="6" type="ORF">JTE90_004383</name>
</gene>
<name>A0AAV6TN92_9ARAC</name>
<dbReference type="EMBL" id="JAFNEN010002044">
    <property type="protein sequence ID" value="KAG8173128.1"/>
    <property type="molecule type" value="Genomic_DNA"/>
</dbReference>
<evidence type="ECO:0000313" key="6">
    <source>
        <dbReference type="EMBL" id="KAG8173128.1"/>
    </source>
</evidence>
<dbReference type="Proteomes" id="UP000827092">
    <property type="component" value="Unassembled WGS sequence"/>
</dbReference>
<organism evidence="6 7">
    <name type="scientific">Oedothorax gibbosus</name>
    <dbReference type="NCBI Taxonomy" id="931172"/>
    <lineage>
        <taxon>Eukaryota</taxon>
        <taxon>Metazoa</taxon>
        <taxon>Ecdysozoa</taxon>
        <taxon>Arthropoda</taxon>
        <taxon>Chelicerata</taxon>
        <taxon>Arachnida</taxon>
        <taxon>Araneae</taxon>
        <taxon>Araneomorphae</taxon>
        <taxon>Entelegynae</taxon>
        <taxon>Araneoidea</taxon>
        <taxon>Linyphiidae</taxon>
        <taxon>Erigoninae</taxon>
        <taxon>Oedothorax</taxon>
    </lineage>
</organism>
<evidence type="ECO:0000259" key="5">
    <source>
        <dbReference type="Pfam" id="PF05485"/>
    </source>
</evidence>
<comment type="caution">
    <text evidence="6">The sequence shown here is derived from an EMBL/GenBank/DDBJ whole genome shotgun (WGS) entry which is preliminary data.</text>
</comment>
<reference evidence="6 7" key="1">
    <citation type="journal article" date="2022" name="Nat. Ecol. Evol.">
        <title>A masculinizing supergene underlies an exaggerated male reproductive morph in a spider.</title>
        <authorList>
            <person name="Hendrickx F."/>
            <person name="De Corte Z."/>
            <person name="Sonet G."/>
            <person name="Van Belleghem S.M."/>
            <person name="Kostlbacher S."/>
            <person name="Vangestel C."/>
        </authorList>
    </citation>
    <scope>NUCLEOTIDE SEQUENCE [LARGE SCALE GENOMIC DNA]</scope>
    <source>
        <strain evidence="6">W744_W776</strain>
    </source>
</reference>
<dbReference type="AlphaFoldDB" id="A0AAV6TN92"/>
<dbReference type="GO" id="GO:0003677">
    <property type="term" value="F:DNA binding"/>
    <property type="evidence" value="ECO:0007669"/>
    <property type="project" value="UniProtKB-KW"/>
</dbReference>
<dbReference type="Pfam" id="PF05485">
    <property type="entry name" value="THAP"/>
    <property type="match status" value="1"/>
</dbReference>
<accession>A0AAV6TN92</accession>
<evidence type="ECO:0000256" key="2">
    <source>
        <dbReference type="ARBA" id="ARBA00022771"/>
    </source>
</evidence>
<feature type="domain" description="THAP-type" evidence="5">
    <location>
        <begin position="27"/>
        <end position="61"/>
    </location>
</feature>
<keyword evidence="1" id="KW-0479">Metal-binding</keyword>
<protein>
    <recommendedName>
        <fullName evidence="5">THAP-type domain-containing protein</fullName>
    </recommendedName>
</protein>
<evidence type="ECO:0000256" key="1">
    <source>
        <dbReference type="ARBA" id="ARBA00022723"/>
    </source>
</evidence>